<dbReference type="Pfam" id="PF13685">
    <property type="entry name" value="Fe-ADH_2"/>
    <property type="match status" value="1"/>
</dbReference>
<evidence type="ECO:0000256" key="4">
    <source>
        <dbReference type="ARBA" id="ARBA00022857"/>
    </source>
</evidence>
<dbReference type="SUPFAM" id="SSF56796">
    <property type="entry name" value="Dehydroquinate synthase-like"/>
    <property type="match status" value="1"/>
</dbReference>
<sequence length="453" mass="49649">MNEERISEALRDASDTENVVIGAGAVGSVERVFRESFGDAAVVVVADENTFRAAGEEASRAFEEAGREMVEPYIFPRHPMLYAGYGNIERLARFLREHDAVPVAVGAGTLNDIVKRAAHEVGRSYLCIGTAASMDGYTSFGASISKDGRKQTLACPAPRAVVGDVDVLAKAPAWMTASGYADLLCKVTAGADWIVADALQTEEMHPRAWSMVHERLREWTAQPADLRAGGNDAMDRLMEGLLMAGLAMQVAASSRPASGAEHMFSHLWEMEGLGHDQDPPLSHGFKVGVGCIAVAALYERVLERDLGDLDVEAAIDEWPSWSAVESEVRSTHTVPGLGEYAVEESRAKYVGDEGLRERLELLRELWPGLHEELEKQLMPAEELREMLRAAGCPTTPTEIGLSWDDLRATYRRARTIRRRYNVLDLASETGILEECVGELFEPGGFWFRVARGA</sequence>
<dbReference type="GO" id="GO:0046872">
    <property type="term" value="F:metal ion binding"/>
    <property type="evidence" value="ECO:0007669"/>
    <property type="project" value="UniProtKB-KW"/>
</dbReference>
<keyword evidence="3" id="KW-0479">Metal-binding</keyword>
<protein>
    <submittedName>
        <fullName evidence="10">Glycerol-1-phosphate dehydrogenase [NAD(P)]</fullName>
        <ecNumber evidence="10">1.1.1.261</ecNumber>
    </submittedName>
</protein>
<dbReference type="InterPro" id="IPR032837">
    <property type="entry name" value="G1PDH"/>
</dbReference>
<dbReference type="PANTHER" id="PTHR43616">
    <property type="entry name" value="GLYCEROL DEHYDROGENASE"/>
    <property type="match status" value="1"/>
</dbReference>
<dbReference type="Gene3D" id="1.20.1090.10">
    <property type="entry name" value="Dehydroquinate synthase-like - alpha domain"/>
    <property type="match status" value="1"/>
</dbReference>
<dbReference type="EC" id="1.1.1.261" evidence="10"/>
<keyword evidence="5 10" id="KW-0560">Oxidoreductase</keyword>
<name>A0A6J4NW59_9ACTN</name>
<evidence type="ECO:0000256" key="3">
    <source>
        <dbReference type="ARBA" id="ARBA00022723"/>
    </source>
</evidence>
<keyword evidence="8" id="KW-0594">Phospholipid biosynthesis</keyword>
<dbReference type="InterPro" id="IPR016205">
    <property type="entry name" value="Glycerol_DH"/>
</dbReference>
<evidence type="ECO:0000256" key="5">
    <source>
        <dbReference type="ARBA" id="ARBA00023002"/>
    </source>
</evidence>
<evidence type="ECO:0000256" key="9">
    <source>
        <dbReference type="ARBA" id="ARBA00023264"/>
    </source>
</evidence>
<reference evidence="10" key="1">
    <citation type="submission" date="2020-02" db="EMBL/GenBank/DDBJ databases">
        <authorList>
            <person name="Meier V. D."/>
        </authorList>
    </citation>
    <scope>NUCLEOTIDE SEQUENCE</scope>
    <source>
        <strain evidence="10">AVDCRST_MAG01</strain>
    </source>
</reference>
<evidence type="ECO:0000256" key="7">
    <source>
        <dbReference type="ARBA" id="ARBA00023098"/>
    </source>
</evidence>
<keyword evidence="2" id="KW-0444">Lipid biosynthesis</keyword>
<evidence type="ECO:0000256" key="6">
    <source>
        <dbReference type="ARBA" id="ARBA00023027"/>
    </source>
</evidence>
<keyword evidence="9" id="KW-1208">Phospholipid metabolism</keyword>
<dbReference type="Gene3D" id="3.40.50.1970">
    <property type="match status" value="1"/>
</dbReference>
<dbReference type="AlphaFoldDB" id="A0A6J4NW59"/>
<keyword evidence="4" id="KW-0521">NADP</keyword>
<dbReference type="EMBL" id="CADCUW010000136">
    <property type="protein sequence ID" value="CAA9398592.1"/>
    <property type="molecule type" value="Genomic_DNA"/>
</dbReference>
<evidence type="ECO:0000256" key="1">
    <source>
        <dbReference type="ARBA" id="ARBA00022490"/>
    </source>
</evidence>
<dbReference type="GO" id="GO:0008654">
    <property type="term" value="P:phospholipid biosynthetic process"/>
    <property type="evidence" value="ECO:0007669"/>
    <property type="project" value="UniProtKB-KW"/>
</dbReference>
<keyword evidence="1" id="KW-0963">Cytoplasm</keyword>
<gene>
    <name evidence="10" type="ORF">AVDCRST_MAG01-01-904</name>
</gene>
<dbReference type="CDD" id="cd08175">
    <property type="entry name" value="G1PDH"/>
    <property type="match status" value="1"/>
</dbReference>
<proteinExistence type="predicted"/>
<evidence type="ECO:0000256" key="8">
    <source>
        <dbReference type="ARBA" id="ARBA00023209"/>
    </source>
</evidence>
<organism evidence="10">
    <name type="scientific">uncultured Rubrobacteraceae bacterium</name>
    <dbReference type="NCBI Taxonomy" id="349277"/>
    <lineage>
        <taxon>Bacteria</taxon>
        <taxon>Bacillati</taxon>
        <taxon>Actinomycetota</taxon>
        <taxon>Rubrobacteria</taxon>
        <taxon>Rubrobacterales</taxon>
        <taxon>Rubrobacteraceae</taxon>
        <taxon>environmental samples</taxon>
    </lineage>
</organism>
<dbReference type="GO" id="GO:0050492">
    <property type="term" value="F:glycerol-1-phosphate dehydrogenase [NAD(P)+] activity"/>
    <property type="evidence" value="ECO:0007669"/>
    <property type="project" value="UniProtKB-EC"/>
</dbReference>
<evidence type="ECO:0000313" key="10">
    <source>
        <dbReference type="EMBL" id="CAA9398592.1"/>
    </source>
</evidence>
<keyword evidence="6" id="KW-0520">NAD</keyword>
<dbReference type="PANTHER" id="PTHR43616:SF5">
    <property type="entry name" value="GLYCEROL DEHYDROGENASE 1"/>
    <property type="match status" value="1"/>
</dbReference>
<keyword evidence="7" id="KW-0443">Lipid metabolism</keyword>
<accession>A0A6J4NW59</accession>
<evidence type="ECO:0000256" key="2">
    <source>
        <dbReference type="ARBA" id="ARBA00022516"/>
    </source>
</evidence>